<dbReference type="AlphaFoldDB" id="A0A3E2BJI0"/>
<dbReference type="Proteomes" id="UP000257323">
    <property type="component" value="Unassembled WGS sequence"/>
</dbReference>
<organism evidence="1 2">
    <name type="scientific">Candidatus Saccharicenans subterraneus</name>
    <dbReference type="NCBI Taxonomy" id="2508984"/>
    <lineage>
        <taxon>Bacteria</taxon>
        <taxon>Candidatus Aminicenantota</taxon>
        <taxon>Candidatus Aminicenantia</taxon>
        <taxon>Candidatus Aminicenantales</taxon>
        <taxon>Candidatus Saccharicenantaceae</taxon>
        <taxon>Candidatus Saccharicenans</taxon>
    </lineage>
</organism>
<evidence type="ECO:0000313" key="2">
    <source>
        <dbReference type="Proteomes" id="UP000257323"/>
    </source>
</evidence>
<evidence type="ECO:0000313" key="1">
    <source>
        <dbReference type="EMBL" id="RFT14766.1"/>
    </source>
</evidence>
<dbReference type="InterPro" id="IPR023811">
    <property type="entry name" value="CHP04076"/>
</dbReference>
<accession>A0A3E2BJI0</accession>
<dbReference type="NCBIfam" id="TIGR04076">
    <property type="entry name" value="TIGR04076 family protein"/>
    <property type="match status" value="1"/>
</dbReference>
<sequence>MKDLKVEVVEVISRCGARHKPGDCFYIRGEGMLEVPEGKKVCLYALNSLFPFLTAKQRQDELPQDDWIAETEILTCPDPKGVRFRITALD</sequence>
<name>A0A3E2BJI0_9BACT</name>
<evidence type="ECO:0008006" key="3">
    <source>
        <dbReference type="Google" id="ProtNLM"/>
    </source>
</evidence>
<gene>
    <name evidence="1" type="ORF">OP8BY_2436</name>
</gene>
<protein>
    <recommendedName>
        <fullName evidence="3">TIGR04076 family protein</fullName>
    </recommendedName>
</protein>
<reference evidence="1 2" key="1">
    <citation type="submission" date="2018-08" db="EMBL/GenBank/DDBJ databases">
        <title>Genome analysis of the thermophilic bacterium of the candidate phylum Aminicenantes from deep subsurface aquifer revealed its physiology and ecological role.</title>
        <authorList>
            <person name="Kadnikov V.V."/>
            <person name="Mardanov A.V."/>
            <person name="Beletsky A.V."/>
            <person name="Karnachuk O.V."/>
            <person name="Ravin N.V."/>
        </authorList>
    </citation>
    <scope>NUCLEOTIDE SEQUENCE [LARGE SCALE GENOMIC DNA]</scope>
    <source>
        <strain evidence="1">BY38</strain>
    </source>
</reference>
<dbReference type="EMBL" id="QUAH01000021">
    <property type="protein sequence ID" value="RFT14766.1"/>
    <property type="molecule type" value="Genomic_DNA"/>
</dbReference>
<comment type="caution">
    <text evidence="1">The sequence shown here is derived from an EMBL/GenBank/DDBJ whole genome shotgun (WGS) entry which is preliminary data.</text>
</comment>
<proteinExistence type="predicted"/>